<comment type="caution">
    <text evidence="1">The sequence shown here is derived from an EMBL/GenBank/DDBJ whole genome shotgun (WGS) entry which is preliminary data.</text>
</comment>
<keyword evidence="2" id="KW-1185">Reference proteome</keyword>
<organism evidence="1 2">
    <name type="scientific">Paraglomus occultum</name>
    <dbReference type="NCBI Taxonomy" id="144539"/>
    <lineage>
        <taxon>Eukaryota</taxon>
        <taxon>Fungi</taxon>
        <taxon>Fungi incertae sedis</taxon>
        <taxon>Mucoromycota</taxon>
        <taxon>Glomeromycotina</taxon>
        <taxon>Glomeromycetes</taxon>
        <taxon>Paraglomerales</taxon>
        <taxon>Paraglomeraceae</taxon>
        <taxon>Paraglomus</taxon>
    </lineage>
</organism>
<evidence type="ECO:0000313" key="2">
    <source>
        <dbReference type="Proteomes" id="UP000789572"/>
    </source>
</evidence>
<reference evidence="1" key="1">
    <citation type="submission" date="2021-06" db="EMBL/GenBank/DDBJ databases">
        <authorList>
            <person name="Kallberg Y."/>
            <person name="Tangrot J."/>
            <person name="Rosling A."/>
        </authorList>
    </citation>
    <scope>NUCLEOTIDE SEQUENCE</scope>
    <source>
        <strain evidence="1">IA702</strain>
    </source>
</reference>
<gene>
    <name evidence="1" type="ORF">POCULU_LOCUS10228</name>
</gene>
<name>A0A9N9H968_9GLOM</name>
<protein>
    <submittedName>
        <fullName evidence="1">2121_t:CDS:1</fullName>
    </submittedName>
</protein>
<evidence type="ECO:0000313" key="1">
    <source>
        <dbReference type="EMBL" id="CAG8656465.1"/>
    </source>
</evidence>
<dbReference type="AlphaFoldDB" id="A0A9N9H968"/>
<sequence>TEPLFATQNIEETVPQEPAPSLRTTEPENINIVPKENSTLEKLLDDLTEEKEKVITQRNPLTGLIYEAKFKEILSRLKEESQGKCRDHSIQILEASYYLEQIRKDIDNDKSKIQKMKETLKNALGSRRARKVLKCADRIYQLLQVCGLLSLYSTTAITLLNLEEISEEDFMTLLHQ</sequence>
<proteinExistence type="predicted"/>
<dbReference type="Proteomes" id="UP000789572">
    <property type="component" value="Unassembled WGS sequence"/>
</dbReference>
<dbReference type="EMBL" id="CAJVPJ010004880">
    <property type="protein sequence ID" value="CAG8656465.1"/>
    <property type="molecule type" value="Genomic_DNA"/>
</dbReference>
<feature type="non-terminal residue" evidence="1">
    <location>
        <position position="1"/>
    </location>
</feature>
<dbReference type="OrthoDB" id="10547757at2759"/>
<feature type="non-terminal residue" evidence="1">
    <location>
        <position position="176"/>
    </location>
</feature>
<accession>A0A9N9H968</accession>